<dbReference type="AlphaFoldDB" id="A0AAN6MYT2"/>
<accession>A0AAN6MYT2</accession>
<evidence type="ECO:0000313" key="3">
    <source>
        <dbReference type="Proteomes" id="UP001303473"/>
    </source>
</evidence>
<protein>
    <recommendedName>
        <fullName evidence="4">Small secreted protein</fullName>
    </recommendedName>
</protein>
<comment type="caution">
    <text evidence="2">The sequence shown here is derived from an EMBL/GenBank/DDBJ whole genome shotgun (WGS) entry which is preliminary data.</text>
</comment>
<dbReference type="EMBL" id="MU853995">
    <property type="protein sequence ID" value="KAK3934377.1"/>
    <property type="molecule type" value="Genomic_DNA"/>
</dbReference>
<organism evidence="2 3">
    <name type="scientific">Diplogelasinospora grovesii</name>
    <dbReference type="NCBI Taxonomy" id="303347"/>
    <lineage>
        <taxon>Eukaryota</taxon>
        <taxon>Fungi</taxon>
        <taxon>Dikarya</taxon>
        <taxon>Ascomycota</taxon>
        <taxon>Pezizomycotina</taxon>
        <taxon>Sordariomycetes</taxon>
        <taxon>Sordariomycetidae</taxon>
        <taxon>Sordariales</taxon>
        <taxon>Diplogelasinosporaceae</taxon>
        <taxon>Diplogelasinospora</taxon>
    </lineage>
</organism>
<gene>
    <name evidence="2" type="ORF">QBC46DRAFT_399972</name>
</gene>
<evidence type="ECO:0008006" key="4">
    <source>
        <dbReference type="Google" id="ProtNLM"/>
    </source>
</evidence>
<feature type="signal peptide" evidence="1">
    <location>
        <begin position="1"/>
        <end position="22"/>
    </location>
</feature>
<reference evidence="3" key="1">
    <citation type="journal article" date="2023" name="Mol. Phylogenet. Evol.">
        <title>Genome-scale phylogeny and comparative genomics of the fungal order Sordariales.</title>
        <authorList>
            <person name="Hensen N."/>
            <person name="Bonometti L."/>
            <person name="Westerberg I."/>
            <person name="Brannstrom I.O."/>
            <person name="Guillou S."/>
            <person name="Cros-Aarteil S."/>
            <person name="Calhoun S."/>
            <person name="Haridas S."/>
            <person name="Kuo A."/>
            <person name="Mondo S."/>
            <person name="Pangilinan J."/>
            <person name="Riley R."/>
            <person name="LaButti K."/>
            <person name="Andreopoulos B."/>
            <person name="Lipzen A."/>
            <person name="Chen C."/>
            <person name="Yan M."/>
            <person name="Daum C."/>
            <person name="Ng V."/>
            <person name="Clum A."/>
            <person name="Steindorff A."/>
            <person name="Ohm R.A."/>
            <person name="Martin F."/>
            <person name="Silar P."/>
            <person name="Natvig D.O."/>
            <person name="Lalanne C."/>
            <person name="Gautier V."/>
            <person name="Ament-Velasquez S.L."/>
            <person name="Kruys A."/>
            <person name="Hutchinson M.I."/>
            <person name="Powell A.J."/>
            <person name="Barry K."/>
            <person name="Miller A.N."/>
            <person name="Grigoriev I.V."/>
            <person name="Debuchy R."/>
            <person name="Gladieux P."/>
            <person name="Hiltunen Thoren M."/>
            <person name="Johannesson H."/>
        </authorList>
    </citation>
    <scope>NUCLEOTIDE SEQUENCE [LARGE SCALE GENOMIC DNA]</scope>
    <source>
        <strain evidence="3">CBS 340.73</strain>
    </source>
</reference>
<feature type="chain" id="PRO_5042857941" description="Small secreted protein" evidence="1">
    <location>
        <begin position="23"/>
        <end position="187"/>
    </location>
</feature>
<keyword evidence="3" id="KW-1185">Reference proteome</keyword>
<dbReference type="Proteomes" id="UP001303473">
    <property type="component" value="Unassembled WGS sequence"/>
</dbReference>
<evidence type="ECO:0000256" key="1">
    <source>
        <dbReference type="SAM" id="SignalP"/>
    </source>
</evidence>
<name>A0AAN6MYT2_9PEZI</name>
<evidence type="ECO:0000313" key="2">
    <source>
        <dbReference type="EMBL" id="KAK3934377.1"/>
    </source>
</evidence>
<sequence length="187" mass="19618">MYLPTMIPLAALLSTTLTAATATSSSSPVVLSDSEPKYLNLTAISAAHGSSTLECWQFGPFSSSSTPGTTGALNLVLGDMSNASYSVIPPRFDGGLHNAPAPQLVFFNTGLIHITLPNSTDEAWVQGGKYGLIIAADTADKSTHGHRTQYPSDADTIALQVPLKAGERFDYTLLHQGACGMEDMTGL</sequence>
<proteinExistence type="predicted"/>
<keyword evidence="1" id="KW-0732">Signal</keyword>